<evidence type="ECO:0000256" key="1">
    <source>
        <dbReference type="ARBA" id="ARBA00006484"/>
    </source>
</evidence>
<dbReference type="PRINTS" id="PR00081">
    <property type="entry name" value="GDHRDH"/>
</dbReference>
<accession>A0A8H8RDW6</accession>
<dbReference type="PANTHER" id="PTHR24320:SF282">
    <property type="entry name" value="WW DOMAIN-CONTAINING OXIDOREDUCTASE"/>
    <property type="match status" value="1"/>
</dbReference>
<proteinExistence type="inferred from homology"/>
<dbReference type="InterPro" id="IPR036291">
    <property type="entry name" value="NAD(P)-bd_dom_sf"/>
</dbReference>
<gene>
    <name evidence="4" type="ORF">LSUB1_G008142</name>
</gene>
<dbReference type="GO" id="GO:0016491">
    <property type="term" value="F:oxidoreductase activity"/>
    <property type="evidence" value="ECO:0007669"/>
    <property type="project" value="UniProtKB-KW"/>
</dbReference>
<comment type="caution">
    <text evidence="4">The sequence shown here is derived from an EMBL/GenBank/DDBJ whole genome shotgun (WGS) entry which is preliminary data.</text>
</comment>
<organism evidence="4 5">
    <name type="scientific">Lachnellula subtilissima</name>
    <dbReference type="NCBI Taxonomy" id="602034"/>
    <lineage>
        <taxon>Eukaryota</taxon>
        <taxon>Fungi</taxon>
        <taxon>Dikarya</taxon>
        <taxon>Ascomycota</taxon>
        <taxon>Pezizomycotina</taxon>
        <taxon>Leotiomycetes</taxon>
        <taxon>Helotiales</taxon>
        <taxon>Lachnaceae</taxon>
        <taxon>Lachnellula</taxon>
    </lineage>
</organism>
<dbReference type="Pfam" id="PF00106">
    <property type="entry name" value="adh_short"/>
    <property type="match status" value="1"/>
</dbReference>
<dbReference type="SUPFAM" id="SSF51735">
    <property type="entry name" value="NAD(P)-binding Rossmann-fold domains"/>
    <property type="match status" value="1"/>
</dbReference>
<sequence>MICGCGAEETDDEMPGLVEDPDTYYNNQTEYRVSFDPVKDIPSLAGKVIFITGGNLGLGKQTALDLAKHNPSELWIAARSAETGNAAVKEIEKGSPGVSVRFVCLDLSSFSSVKETARTFLSSASRLDLYYMNAGIMGGLHVTTEDGYERQFGTNHMGHALLFKLLKPLMLKTALLPDADVRTISLSSAGHRYGKKELLFDSMKGPAEDVSPIDKYCHSKLANLIYARALAKHVPEITSVSVYPGDIRTGLFTANGGSWMITLIRTVVLPLTSVSVEDGAKNQLWAGTAKDVVNGEYYEPVGIAGKGSPQTYDDGSAKKLWEWTEKELEGHDI</sequence>
<dbReference type="OrthoDB" id="191139at2759"/>
<dbReference type="AlphaFoldDB" id="A0A8H8RDW6"/>
<reference evidence="4 5" key="1">
    <citation type="submission" date="2018-05" db="EMBL/GenBank/DDBJ databases">
        <title>Genome sequencing and assembly of the regulated plant pathogen Lachnellula willkommii and related sister species for the development of diagnostic species identification markers.</title>
        <authorList>
            <person name="Giroux E."/>
            <person name="Bilodeau G."/>
        </authorList>
    </citation>
    <scope>NUCLEOTIDE SEQUENCE [LARGE SCALE GENOMIC DNA]</scope>
    <source>
        <strain evidence="4 5">CBS 197.66</strain>
    </source>
</reference>
<dbReference type="InterPro" id="IPR002347">
    <property type="entry name" value="SDR_fam"/>
</dbReference>
<dbReference type="PANTHER" id="PTHR24320">
    <property type="entry name" value="RETINOL DEHYDROGENASE"/>
    <property type="match status" value="1"/>
</dbReference>
<evidence type="ECO:0000256" key="3">
    <source>
        <dbReference type="ARBA" id="ARBA00023002"/>
    </source>
</evidence>
<dbReference type="EMBL" id="QGMJ01000786">
    <property type="protein sequence ID" value="TVY33528.1"/>
    <property type="molecule type" value="Genomic_DNA"/>
</dbReference>
<comment type="similarity">
    <text evidence="1">Belongs to the short-chain dehydrogenases/reductases (SDR) family.</text>
</comment>
<evidence type="ECO:0000313" key="4">
    <source>
        <dbReference type="EMBL" id="TVY33528.1"/>
    </source>
</evidence>
<protein>
    <submittedName>
        <fullName evidence="4">Putative oxidoreductase</fullName>
    </submittedName>
</protein>
<dbReference type="Gene3D" id="3.40.50.720">
    <property type="entry name" value="NAD(P)-binding Rossmann-like Domain"/>
    <property type="match status" value="1"/>
</dbReference>
<keyword evidence="2" id="KW-0521">NADP</keyword>
<keyword evidence="5" id="KW-1185">Reference proteome</keyword>
<dbReference type="Proteomes" id="UP000462212">
    <property type="component" value="Unassembled WGS sequence"/>
</dbReference>
<evidence type="ECO:0000313" key="5">
    <source>
        <dbReference type="Proteomes" id="UP000462212"/>
    </source>
</evidence>
<name>A0A8H8RDW6_9HELO</name>
<evidence type="ECO:0000256" key="2">
    <source>
        <dbReference type="ARBA" id="ARBA00022857"/>
    </source>
</evidence>
<keyword evidence="3" id="KW-0560">Oxidoreductase</keyword>